<dbReference type="Pfam" id="PF01329">
    <property type="entry name" value="Pterin_4a"/>
    <property type="match status" value="1"/>
</dbReference>
<feature type="domain" description="Glyoxalase-like" evidence="6">
    <location>
        <begin position="116"/>
        <end position="217"/>
    </location>
</feature>
<evidence type="ECO:0000256" key="4">
    <source>
        <dbReference type="ARBA" id="ARBA00021735"/>
    </source>
</evidence>
<evidence type="ECO:0000256" key="3">
    <source>
        <dbReference type="ARBA" id="ARBA00013252"/>
    </source>
</evidence>
<evidence type="ECO:0000313" key="8">
    <source>
        <dbReference type="Proteomes" id="UP000463857"/>
    </source>
</evidence>
<dbReference type="InterPro" id="IPR041581">
    <property type="entry name" value="Glyoxalase_6"/>
</dbReference>
<evidence type="ECO:0000313" key="7">
    <source>
        <dbReference type="EMBL" id="QHB99779.1"/>
    </source>
</evidence>
<sequence length="227" mass="24003">MTESSTPDPQRTLSNDEIAQQDLPGWARLAGGLFARFETGDFQTGLELVSAFGAAAEEAGHHPDLVLTYPALEVKLVSHDVGGITSRDIQLAQAFNGLAKVHSVSAAPAALAEVELALDTPDHEKIAPFWAAVLDYEQDGDELVDPSGRGPTMWFQKRDSEDAEASQRFHLDVWVSPDVAQDRISAATAAGGTVVDESQAPSFVVLADADGNKACICTSLDRAGTGS</sequence>
<keyword evidence="8" id="KW-1185">Reference proteome</keyword>
<reference evidence="7 8" key="1">
    <citation type="journal article" date="2018" name="Int. J. Syst. Evol. Microbiol.">
        <title>Epidermidibacterium keratini gen. nov., sp. nov., a member of the family Sporichthyaceae, isolated from keratin epidermis.</title>
        <authorList>
            <person name="Lee D.G."/>
            <person name="Trujillo M.E."/>
            <person name="Kang S."/>
            <person name="Nam J.J."/>
            <person name="Kim Y.J."/>
        </authorList>
    </citation>
    <scope>NUCLEOTIDE SEQUENCE [LARGE SCALE GENOMIC DNA]</scope>
    <source>
        <strain evidence="7 8">EPI-7</strain>
    </source>
</reference>
<dbReference type="SUPFAM" id="SSF55248">
    <property type="entry name" value="PCD-like"/>
    <property type="match status" value="1"/>
</dbReference>
<dbReference type="InterPro" id="IPR001533">
    <property type="entry name" value="Pterin_deHydtase"/>
</dbReference>
<evidence type="ECO:0000259" key="6">
    <source>
        <dbReference type="Pfam" id="PF18029"/>
    </source>
</evidence>
<organism evidence="7 8">
    <name type="scientific">Epidermidibacterium keratini</name>
    <dbReference type="NCBI Taxonomy" id="1891644"/>
    <lineage>
        <taxon>Bacteria</taxon>
        <taxon>Bacillati</taxon>
        <taxon>Actinomycetota</taxon>
        <taxon>Actinomycetes</taxon>
        <taxon>Sporichthyales</taxon>
        <taxon>Sporichthyaceae</taxon>
        <taxon>Epidermidibacterium</taxon>
    </lineage>
</organism>
<dbReference type="SUPFAM" id="SSF54593">
    <property type="entry name" value="Glyoxalase/Bleomycin resistance protein/Dihydroxybiphenyl dioxygenase"/>
    <property type="match status" value="1"/>
</dbReference>
<dbReference type="InParanoid" id="A0A7L4YKX4"/>
<keyword evidence="5" id="KW-0456">Lyase</keyword>
<comment type="similarity">
    <text evidence="2">Belongs to the pterin-4-alpha-carbinolamine dehydratase family.</text>
</comment>
<dbReference type="EC" id="4.2.1.96" evidence="3"/>
<evidence type="ECO:0000256" key="5">
    <source>
        <dbReference type="ARBA" id="ARBA00023239"/>
    </source>
</evidence>
<dbReference type="AlphaFoldDB" id="A0A7L4YKX4"/>
<protein>
    <recommendedName>
        <fullName evidence="4">Putative pterin-4-alpha-carbinolamine dehydratase</fullName>
        <ecNumber evidence="3">4.2.1.96</ecNumber>
    </recommendedName>
</protein>
<dbReference type="RefSeq" id="WP_159543676.1">
    <property type="nucleotide sequence ID" value="NZ_CP047156.1"/>
</dbReference>
<name>A0A7L4YKX4_9ACTN</name>
<dbReference type="Gene3D" id="3.30.1360.20">
    <property type="entry name" value="Transcriptional coactivator/pterin dehydratase"/>
    <property type="match status" value="1"/>
</dbReference>
<proteinExistence type="inferred from homology"/>
<dbReference type="Pfam" id="PF18029">
    <property type="entry name" value="Glyoxalase_6"/>
    <property type="match status" value="1"/>
</dbReference>
<accession>A0A7L4YKX4</accession>
<dbReference type="PANTHER" id="PTHR35908:SF1">
    <property type="entry name" value="CONSERVED PROTEIN"/>
    <property type="match status" value="1"/>
</dbReference>
<dbReference type="InterPro" id="IPR036428">
    <property type="entry name" value="PCD_sf"/>
</dbReference>
<evidence type="ECO:0000256" key="1">
    <source>
        <dbReference type="ARBA" id="ARBA00001554"/>
    </source>
</evidence>
<dbReference type="Gene3D" id="3.10.180.10">
    <property type="entry name" value="2,3-Dihydroxybiphenyl 1,2-Dioxygenase, domain 1"/>
    <property type="match status" value="1"/>
</dbReference>
<comment type="catalytic activity">
    <reaction evidence="1">
        <text>(4aS,6R)-4a-hydroxy-L-erythro-5,6,7,8-tetrahydrobiopterin = (6R)-L-erythro-6,7-dihydrobiopterin + H2O</text>
        <dbReference type="Rhea" id="RHEA:11920"/>
        <dbReference type="ChEBI" id="CHEBI:15377"/>
        <dbReference type="ChEBI" id="CHEBI:15642"/>
        <dbReference type="ChEBI" id="CHEBI:43120"/>
        <dbReference type="EC" id="4.2.1.96"/>
    </reaction>
</comment>
<dbReference type="KEGG" id="eke:EK0264_05465"/>
<dbReference type="GO" id="GO:0006729">
    <property type="term" value="P:tetrahydrobiopterin biosynthetic process"/>
    <property type="evidence" value="ECO:0007669"/>
    <property type="project" value="InterPro"/>
</dbReference>
<dbReference type="Proteomes" id="UP000463857">
    <property type="component" value="Chromosome"/>
</dbReference>
<dbReference type="OrthoDB" id="15077at2"/>
<dbReference type="CDD" id="cd00488">
    <property type="entry name" value="PCD_DCoH"/>
    <property type="match status" value="1"/>
</dbReference>
<dbReference type="GO" id="GO:0008124">
    <property type="term" value="F:4-alpha-hydroxytetrahydrobiopterin dehydratase activity"/>
    <property type="evidence" value="ECO:0007669"/>
    <property type="project" value="UniProtKB-EC"/>
</dbReference>
<dbReference type="PANTHER" id="PTHR35908">
    <property type="entry name" value="HYPOTHETICAL FUSION PROTEIN"/>
    <property type="match status" value="1"/>
</dbReference>
<evidence type="ECO:0000256" key="2">
    <source>
        <dbReference type="ARBA" id="ARBA00006472"/>
    </source>
</evidence>
<dbReference type="EMBL" id="CP047156">
    <property type="protein sequence ID" value="QHB99779.1"/>
    <property type="molecule type" value="Genomic_DNA"/>
</dbReference>
<gene>
    <name evidence="7" type="ORF">EK0264_05465</name>
</gene>
<dbReference type="InterPro" id="IPR029068">
    <property type="entry name" value="Glyas_Bleomycin-R_OHBP_Dase"/>
</dbReference>